<dbReference type="GO" id="GO:0051539">
    <property type="term" value="F:4 iron, 4 sulfur cluster binding"/>
    <property type="evidence" value="ECO:0007669"/>
    <property type="project" value="UniProtKB-KW"/>
</dbReference>
<dbReference type="SFLD" id="SFLDG01060">
    <property type="entry name" value="BATS_domain_containing"/>
    <property type="match status" value="1"/>
</dbReference>
<dbReference type="Pfam" id="PF04055">
    <property type="entry name" value="Radical_SAM"/>
    <property type="match status" value="1"/>
</dbReference>
<evidence type="ECO:0000313" key="8">
    <source>
        <dbReference type="EMBL" id="SDL44290.1"/>
    </source>
</evidence>
<comment type="cofactor">
    <cofactor evidence="5">
        <name>[4Fe-4S] cluster</name>
        <dbReference type="ChEBI" id="CHEBI:49883"/>
    </cofactor>
    <text evidence="5">Binds 1 [4Fe-4S] cluster. The cluster is coordinated with 3 cysteines and an exchangeable S-adenosyl-L-methionine.</text>
</comment>
<sequence length="349" mass="40252">MNIKEIIDKAYEKSNLCQEEIVEILKNEEEDNIKYLFKKAEQTTLEYCGNEVNIRGIIEFSNYCRCNCSYCGLNVNNKKIKRYRMTKEEILKVAKEAYNAGYKTLVLQSGEDLFYTREVICDIIKSIKEIGDIAITLSIGKRDKEDYRAFKKAGGDRFLIKHETADENLFSKIHKGYKLEDRIQALKDLKEVGFQAGSGFMIGLPTQDYNTLAKDILLLKELDVDMAGMGPFIPHPHTELKHEVKGDTLLTLKVVALSRIILKNVHLPATTSLGVLNKDHKFTSFKCGANVIMQKLEPYNYRRLYEIYPIDLKKEKSIIEEREDLEKFILSSGRDIAKHRGDTLKKERF</sequence>
<feature type="binding site" evidence="6">
    <location>
        <position position="138"/>
    </location>
    <ligand>
        <name>(3R)-3-methyl-D-ornithine</name>
        <dbReference type="ChEBI" id="CHEBI:64642"/>
    </ligand>
</feature>
<dbReference type="SMART" id="SM00729">
    <property type="entry name" value="Elp3"/>
    <property type="match status" value="1"/>
</dbReference>
<evidence type="ECO:0000256" key="3">
    <source>
        <dbReference type="ARBA" id="ARBA00023004"/>
    </source>
</evidence>
<dbReference type="EMBL" id="FNGL01000036">
    <property type="protein sequence ID" value="SDL44290.1"/>
    <property type="molecule type" value="Genomic_DNA"/>
</dbReference>
<keyword evidence="3 5" id="KW-0408">Iron</keyword>
<keyword evidence="9" id="KW-0456">Lyase</keyword>
<dbReference type="CDD" id="cd01335">
    <property type="entry name" value="Radical_SAM"/>
    <property type="match status" value="1"/>
</dbReference>
<keyword evidence="1 5" id="KW-0949">S-adenosyl-L-methionine</keyword>
<feature type="domain" description="Radical SAM core" evidence="7">
    <location>
        <begin position="50"/>
        <end position="272"/>
    </location>
</feature>
<dbReference type="RefSeq" id="WP_089868090.1">
    <property type="nucleotide sequence ID" value="NZ_CP173238.1"/>
</dbReference>
<feature type="binding site" evidence="6">
    <location>
        <position position="182"/>
    </location>
    <ligand>
        <name>S-adenosyl-L-methionine</name>
        <dbReference type="ChEBI" id="CHEBI:59789"/>
    </ligand>
</feature>
<dbReference type="EC" id="4.1.99.19" evidence="9"/>
<feature type="binding site" evidence="6">
    <location>
        <position position="272"/>
    </location>
    <ligand>
        <name>(3R)-3-methyl-D-ornithine</name>
        <dbReference type="ChEBI" id="CHEBI:64642"/>
    </ligand>
</feature>
<keyword evidence="10" id="KW-1185">Reference proteome</keyword>
<keyword evidence="9" id="KW-0808">Transferase</keyword>
<keyword evidence="5" id="KW-0004">4Fe-4S</keyword>
<evidence type="ECO:0000256" key="2">
    <source>
        <dbReference type="ARBA" id="ARBA00022723"/>
    </source>
</evidence>
<dbReference type="SUPFAM" id="SSF102114">
    <property type="entry name" value="Radical SAM enzymes"/>
    <property type="match status" value="1"/>
</dbReference>
<feature type="binding site" evidence="6">
    <location>
        <position position="163"/>
    </location>
    <ligand>
        <name>S-adenosyl-L-methionine</name>
        <dbReference type="ChEBI" id="CHEBI:59789"/>
    </ligand>
</feature>
<dbReference type="OrthoDB" id="9775764at2"/>
<evidence type="ECO:0000313" key="11">
    <source>
        <dbReference type="Proteomes" id="UP000250223"/>
    </source>
</evidence>
<evidence type="ECO:0000256" key="4">
    <source>
        <dbReference type="ARBA" id="ARBA00023014"/>
    </source>
</evidence>
<dbReference type="NCBIfam" id="TIGR03956">
    <property type="entry name" value="rSAM_HydE"/>
    <property type="match status" value="1"/>
</dbReference>
<protein>
    <submittedName>
        <fullName evidence="9">Biotin synthase</fullName>
        <ecNumber evidence="9">2.8.1.6</ecNumber>
        <ecNumber evidence="9">4.1.99.19</ecNumber>
    </submittedName>
    <submittedName>
        <fullName evidence="8">Iron-only hydrogenase maturation protein HydE</fullName>
    </submittedName>
</protein>
<evidence type="ECO:0000259" key="7">
    <source>
        <dbReference type="PROSITE" id="PS51918"/>
    </source>
</evidence>
<dbReference type="AlphaFoldDB" id="A0A239ZYM5"/>
<dbReference type="InterPro" id="IPR024021">
    <property type="entry name" value="FeFe-hyd_HydE_rSAM"/>
</dbReference>
<dbReference type="EC" id="2.8.1.6" evidence="9"/>
<dbReference type="Proteomes" id="UP000250223">
    <property type="component" value="Unassembled WGS sequence"/>
</dbReference>
<dbReference type="PANTHER" id="PTHR43726:SF1">
    <property type="entry name" value="BIOTIN SYNTHASE"/>
    <property type="match status" value="1"/>
</dbReference>
<feature type="binding site" evidence="5">
    <location>
        <position position="64"/>
    </location>
    <ligand>
        <name>[4Fe-4S] cluster</name>
        <dbReference type="ChEBI" id="CHEBI:49883"/>
        <note>4Fe-4S-S-AdoMet</note>
    </ligand>
</feature>
<evidence type="ECO:0000256" key="5">
    <source>
        <dbReference type="PIRSR" id="PIRSR004762-1"/>
    </source>
</evidence>
<feature type="binding site" evidence="5">
    <location>
        <position position="68"/>
    </location>
    <ligand>
        <name>[4Fe-4S] cluster</name>
        <dbReference type="ChEBI" id="CHEBI:49883"/>
        <note>4Fe-4S-S-AdoMet</note>
    </ligand>
</feature>
<reference evidence="8 10" key="1">
    <citation type="submission" date="2016-10" db="EMBL/GenBank/DDBJ databases">
        <authorList>
            <person name="Varghese N."/>
            <person name="Submissions S."/>
        </authorList>
    </citation>
    <scope>NUCLEOTIDE SEQUENCE [LARGE SCALE GENOMIC DNA]</scope>
    <source>
        <strain evidence="8 10">NLAE-zl-C224</strain>
    </source>
</reference>
<accession>A0A239ZYM5</accession>
<evidence type="ECO:0000313" key="9">
    <source>
        <dbReference type="EMBL" id="SQB33300.1"/>
    </source>
</evidence>
<dbReference type="STRING" id="1494.SAMN05216497_13611"/>
<organism evidence="9 11">
    <name type="scientific">Clostridium cochlearium</name>
    <dbReference type="NCBI Taxonomy" id="1494"/>
    <lineage>
        <taxon>Bacteria</taxon>
        <taxon>Bacillati</taxon>
        <taxon>Bacillota</taxon>
        <taxon>Clostridia</taxon>
        <taxon>Eubacteriales</taxon>
        <taxon>Clostridiaceae</taxon>
        <taxon>Clostridium</taxon>
    </lineage>
</organism>
<evidence type="ECO:0000256" key="1">
    <source>
        <dbReference type="ARBA" id="ARBA00022691"/>
    </source>
</evidence>
<dbReference type="InterPro" id="IPR007197">
    <property type="entry name" value="rSAM"/>
</dbReference>
<dbReference type="PANTHER" id="PTHR43726">
    <property type="entry name" value="3-METHYLORNITHINE SYNTHASE"/>
    <property type="match status" value="1"/>
</dbReference>
<evidence type="ECO:0000256" key="6">
    <source>
        <dbReference type="PIRSR" id="PIRSR004762-2"/>
    </source>
</evidence>
<dbReference type="GeneID" id="70577067"/>
<dbReference type="SFLD" id="SFLDG01082">
    <property type="entry name" value="B12-binding_domain_containing"/>
    <property type="match status" value="1"/>
</dbReference>
<dbReference type="SFLD" id="SFLDS00029">
    <property type="entry name" value="Radical_SAM"/>
    <property type="match status" value="1"/>
</dbReference>
<name>A0A239ZYM5_CLOCO</name>
<reference evidence="9 11" key="2">
    <citation type="submission" date="2018-06" db="EMBL/GenBank/DDBJ databases">
        <authorList>
            <consortium name="Pathogen Informatics"/>
            <person name="Doyle S."/>
        </authorList>
    </citation>
    <scope>NUCLEOTIDE SEQUENCE [LARGE SCALE GENOMIC DNA]</scope>
    <source>
        <strain evidence="9 11">NCTC13028</strain>
    </source>
</reference>
<dbReference type="GO" id="GO:0046872">
    <property type="term" value="F:metal ion binding"/>
    <property type="evidence" value="ECO:0007669"/>
    <property type="project" value="UniProtKB-KW"/>
</dbReference>
<dbReference type="InterPro" id="IPR058240">
    <property type="entry name" value="rSAM_sf"/>
</dbReference>
<dbReference type="EMBL" id="UAWC01000001">
    <property type="protein sequence ID" value="SQB33300.1"/>
    <property type="molecule type" value="Genomic_DNA"/>
</dbReference>
<dbReference type="InterPro" id="IPR034422">
    <property type="entry name" value="HydE/PylB-like"/>
</dbReference>
<dbReference type="SFLD" id="SFLDF00348">
    <property type="entry name" value="FeFe_hydrogenase_maturase_(Hyd"/>
    <property type="match status" value="1"/>
</dbReference>
<proteinExistence type="predicted"/>
<dbReference type="PIRSF" id="PIRSF004762">
    <property type="entry name" value="CHP00423"/>
    <property type="match status" value="1"/>
</dbReference>
<dbReference type="SFLD" id="SFLDG01280">
    <property type="entry name" value="HydE/PylB-like"/>
    <property type="match status" value="1"/>
</dbReference>
<feature type="binding site" evidence="5">
    <location>
        <position position="71"/>
    </location>
    <ligand>
        <name>[4Fe-4S] cluster</name>
        <dbReference type="ChEBI" id="CHEBI:49883"/>
        <note>4Fe-4S-S-AdoMet</note>
    </ligand>
</feature>
<dbReference type="InterPro" id="IPR006638">
    <property type="entry name" value="Elp3/MiaA/NifB-like_rSAM"/>
</dbReference>
<gene>
    <name evidence="9" type="primary">thiH_2</name>
    <name evidence="9" type="ORF">NCTC13028_00293</name>
    <name evidence="8" type="ORF">SAMN05216497_13611</name>
</gene>
<dbReference type="GO" id="GO:0004076">
    <property type="term" value="F:biotin synthase activity"/>
    <property type="evidence" value="ECO:0007669"/>
    <property type="project" value="UniProtKB-EC"/>
</dbReference>
<dbReference type="GO" id="GO:0036355">
    <property type="term" value="F:2-iminoacetate synthase activity"/>
    <property type="evidence" value="ECO:0007669"/>
    <property type="project" value="UniProtKB-EC"/>
</dbReference>
<dbReference type="InterPro" id="IPR013785">
    <property type="entry name" value="Aldolase_TIM"/>
</dbReference>
<evidence type="ECO:0000313" key="10">
    <source>
        <dbReference type="Proteomes" id="UP000198811"/>
    </source>
</evidence>
<dbReference type="Gene3D" id="3.20.20.70">
    <property type="entry name" value="Aldolase class I"/>
    <property type="match status" value="1"/>
</dbReference>
<dbReference type="PROSITE" id="PS51918">
    <property type="entry name" value="RADICAL_SAM"/>
    <property type="match status" value="1"/>
</dbReference>
<dbReference type="Proteomes" id="UP000198811">
    <property type="component" value="Unassembled WGS sequence"/>
</dbReference>
<keyword evidence="4 5" id="KW-0411">Iron-sulfur</keyword>
<keyword evidence="2" id="KW-0479">Metal-binding</keyword>